<proteinExistence type="predicted"/>
<evidence type="ECO:0000313" key="3">
    <source>
        <dbReference type="EMBL" id="CAL4990052.1"/>
    </source>
</evidence>
<sequence>MGFLICAGLLQLLLLTAASSGVAAQSQPLSPARILDATLQDYAYRAFVRPHTGIVYNATLPANLTGIAVSAVRLRSGSLRRKGFSDYFEFDIPTGVVVQPHVERVVLVYHNIGKSSADRYYPLTGYTYLAPVLGLLAYDAANLSAVGLQELNIVPSGSLISVTFSDVRAVPAGSAAPRCVVFDLNGVPQFQDLQATNVCSSFRQGHISIVVNSSEIAPAPAPAPPGAIAPPIPTPGGNNKGNSEAWKIAVSVVGAAVALGLLAALLLCLVRYKRDKKLQVMERNAEVGETLRMAQVGRTQAPVALGTRTQPVIENDYAA</sequence>
<dbReference type="AlphaFoldDB" id="A0ABC9AYM9"/>
<keyword evidence="2" id="KW-0732">Signal</keyword>
<evidence type="ECO:0000256" key="1">
    <source>
        <dbReference type="SAM" id="Phobius"/>
    </source>
</evidence>
<feature type="signal peptide" evidence="2">
    <location>
        <begin position="1"/>
        <end position="24"/>
    </location>
</feature>
<keyword evidence="1" id="KW-0812">Transmembrane</keyword>
<organism evidence="3 4">
    <name type="scientific">Urochloa decumbens</name>
    <dbReference type="NCBI Taxonomy" id="240449"/>
    <lineage>
        <taxon>Eukaryota</taxon>
        <taxon>Viridiplantae</taxon>
        <taxon>Streptophyta</taxon>
        <taxon>Embryophyta</taxon>
        <taxon>Tracheophyta</taxon>
        <taxon>Spermatophyta</taxon>
        <taxon>Magnoliopsida</taxon>
        <taxon>Liliopsida</taxon>
        <taxon>Poales</taxon>
        <taxon>Poaceae</taxon>
        <taxon>PACMAD clade</taxon>
        <taxon>Panicoideae</taxon>
        <taxon>Panicodae</taxon>
        <taxon>Paniceae</taxon>
        <taxon>Melinidinae</taxon>
        <taxon>Urochloa</taxon>
    </lineage>
</organism>
<dbReference type="EMBL" id="OZ075133">
    <property type="protein sequence ID" value="CAL4990052.1"/>
    <property type="molecule type" value="Genomic_DNA"/>
</dbReference>
<gene>
    <name evidence="3" type="ORF">URODEC1_LOCUS60083</name>
</gene>
<keyword evidence="4" id="KW-1185">Reference proteome</keyword>
<dbReference type="Pfam" id="PF06697">
    <property type="entry name" value="DUF1191"/>
    <property type="match status" value="1"/>
</dbReference>
<dbReference type="InterPro" id="IPR010605">
    <property type="entry name" value="DUF1191"/>
</dbReference>
<name>A0ABC9AYM9_9POAL</name>
<keyword evidence="1" id="KW-1133">Transmembrane helix</keyword>
<protein>
    <submittedName>
        <fullName evidence="3">Uncharacterized protein</fullName>
    </submittedName>
</protein>
<reference evidence="3 4" key="2">
    <citation type="submission" date="2024-10" db="EMBL/GenBank/DDBJ databases">
        <authorList>
            <person name="Ryan C."/>
        </authorList>
    </citation>
    <scope>NUCLEOTIDE SEQUENCE [LARGE SCALE GENOMIC DNA]</scope>
</reference>
<feature type="transmembrane region" description="Helical" evidence="1">
    <location>
        <begin position="248"/>
        <end position="270"/>
    </location>
</feature>
<evidence type="ECO:0000313" key="4">
    <source>
        <dbReference type="Proteomes" id="UP001497457"/>
    </source>
</evidence>
<feature type="chain" id="PRO_5044819257" evidence="2">
    <location>
        <begin position="25"/>
        <end position="319"/>
    </location>
</feature>
<dbReference type="PANTHER" id="PTHR33512">
    <property type="entry name" value="PROTEIN, PUTATIVE (DUF1191)-RELATED"/>
    <property type="match status" value="1"/>
</dbReference>
<dbReference type="Proteomes" id="UP001497457">
    <property type="component" value="Chromosome 23rd"/>
</dbReference>
<reference evidence="4" key="1">
    <citation type="submission" date="2024-06" db="EMBL/GenBank/DDBJ databases">
        <authorList>
            <person name="Ryan C."/>
        </authorList>
    </citation>
    <scope>NUCLEOTIDE SEQUENCE [LARGE SCALE GENOMIC DNA]</scope>
</reference>
<dbReference type="PANTHER" id="PTHR33512:SF14">
    <property type="entry name" value="EXPRESSED PROTEIN"/>
    <property type="match status" value="1"/>
</dbReference>
<evidence type="ECO:0000256" key="2">
    <source>
        <dbReference type="SAM" id="SignalP"/>
    </source>
</evidence>
<accession>A0ABC9AYM9</accession>
<keyword evidence="1" id="KW-0472">Membrane</keyword>